<feature type="region of interest" description="Disordered" evidence="1">
    <location>
        <begin position="362"/>
        <end position="455"/>
    </location>
</feature>
<evidence type="ECO:0000313" key="3">
    <source>
        <dbReference type="EMBL" id="KAJ1914389.1"/>
    </source>
</evidence>
<dbReference type="InterPro" id="IPR001660">
    <property type="entry name" value="SAM"/>
</dbReference>
<evidence type="ECO:0000259" key="2">
    <source>
        <dbReference type="PROSITE" id="PS50105"/>
    </source>
</evidence>
<keyword evidence="4" id="KW-1185">Reference proteome</keyword>
<dbReference type="EMBL" id="JANBPU010000200">
    <property type="protein sequence ID" value="KAJ1914389.1"/>
    <property type="molecule type" value="Genomic_DNA"/>
</dbReference>
<dbReference type="PROSITE" id="PS50105">
    <property type="entry name" value="SAM_DOMAIN"/>
    <property type="match status" value="1"/>
</dbReference>
<dbReference type="Pfam" id="PF07647">
    <property type="entry name" value="SAM_2"/>
    <property type="match status" value="1"/>
</dbReference>
<comment type="caution">
    <text evidence="3">The sequence shown here is derived from an EMBL/GenBank/DDBJ whole genome shotgun (WGS) entry which is preliminary data.</text>
</comment>
<feature type="domain" description="SAM" evidence="2">
    <location>
        <begin position="33"/>
        <end position="99"/>
    </location>
</feature>
<feature type="compositionally biased region" description="Polar residues" evidence="1">
    <location>
        <begin position="122"/>
        <end position="131"/>
    </location>
</feature>
<dbReference type="InterPro" id="IPR013761">
    <property type="entry name" value="SAM/pointed_sf"/>
</dbReference>
<evidence type="ECO:0000313" key="4">
    <source>
        <dbReference type="Proteomes" id="UP001150538"/>
    </source>
</evidence>
<protein>
    <recommendedName>
        <fullName evidence="2">SAM domain-containing protein</fullName>
    </recommendedName>
</protein>
<feature type="region of interest" description="Disordered" evidence="1">
    <location>
        <begin position="1"/>
        <end position="29"/>
    </location>
</feature>
<dbReference type="AlphaFoldDB" id="A0A9W7ZYI6"/>
<feature type="compositionally biased region" description="Basic and acidic residues" evidence="1">
    <location>
        <begin position="242"/>
        <end position="259"/>
    </location>
</feature>
<feature type="compositionally biased region" description="Basic and acidic residues" evidence="1">
    <location>
        <begin position="112"/>
        <end position="121"/>
    </location>
</feature>
<dbReference type="SUPFAM" id="SSF47769">
    <property type="entry name" value="SAM/Pointed domain"/>
    <property type="match status" value="1"/>
</dbReference>
<dbReference type="Proteomes" id="UP001150538">
    <property type="component" value="Unassembled WGS sequence"/>
</dbReference>
<proteinExistence type="predicted"/>
<gene>
    <name evidence="3" type="ORF">H4219_004807</name>
</gene>
<reference evidence="3" key="1">
    <citation type="submission" date="2022-07" db="EMBL/GenBank/DDBJ databases">
        <title>Phylogenomic reconstructions and comparative analyses of Kickxellomycotina fungi.</title>
        <authorList>
            <person name="Reynolds N.K."/>
            <person name="Stajich J.E."/>
            <person name="Barry K."/>
            <person name="Grigoriev I.V."/>
            <person name="Crous P."/>
            <person name="Smith M.E."/>
        </authorList>
    </citation>
    <scope>NUCLEOTIDE SEQUENCE</scope>
    <source>
        <strain evidence="3">NBRC 100468</strain>
    </source>
</reference>
<feature type="region of interest" description="Disordered" evidence="1">
    <location>
        <begin position="101"/>
        <end position="131"/>
    </location>
</feature>
<dbReference type="Gene3D" id="1.10.150.50">
    <property type="entry name" value="Transcription Factor, Ets-1"/>
    <property type="match status" value="1"/>
</dbReference>
<evidence type="ECO:0000256" key="1">
    <source>
        <dbReference type="SAM" id="MobiDB-lite"/>
    </source>
</evidence>
<feature type="compositionally biased region" description="Polar residues" evidence="1">
    <location>
        <begin position="150"/>
        <end position="164"/>
    </location>
</feature>
<feature type="compositionally biased region" description="Polar residues" evidence="1">
    <location>
        <begin position="176"/>
        <end position="211"/>
    </location>
</feature>
<sequence>MSTPKVESAPGRPASSRGQESPSPQNSADPVWWSVDEVCAWIESQPSISDLSAVVRSHAIDGHVLTTYITNSVLVDELGISAYGKRVRLLEAIEGLKWSSGISSSSMPKDTVQNHHQREPSIHNQRSANGNEEATEHMAHYNHHQRHNSQHYGSDYNGSVSSLHEPTAAKNHPYSRYSSSPGIEDSNGTSISSVRSLSPAESNNGATAFQTTHKRGRPNDSSQKEESANGNTLSKRSASRIADAEKKRQKRAELKKDPEAYAEYLQKERERNARRRARLREEKARKAGLDVSKTRANSQEQQKPPHPTQQQQHPEPSSFPKLPPASSLAPDTPVSSASTVTSSLGGNASNLSYSPRSSNITLPSIQSSVPGPHHLSPPTTDFPLGSHTSVHHHRQGSLVSDPNRLPPPDALTSNICNRSPSSGPYLASQHYSAQSTGPYLLPPSHASEPNTAAAQ</sequence>
<feature type="compositionally biased region" description="Polar residues" evidence="1">
    <location>
        <begin position="16"/>
        <end position="28"/>
    </location>
</feature>
<feature type="compositionally biased region" description="Low complexity" evidence="1">
    <location>
        <begin position="334"/>
        <end position="343"/>
    </location>
</feature>
<feature type="region of interest" description="Disordered" evidence="1">
    <location>
        <begin position="143"/>
        <end position="259"/>
    </location>
</feature>
<dbReference type="OrthoDB" id="73680at2759"/>
<feature type="compositionally biased region" description="Polar residues" evidence="1">
    <location>
        <begin position="411"/>
        <end position="422"/>
    </location>
</feature>
<organism evidence="3 4">
    <name type="scientific">Mycoemilia scoparia</name>
    <dbReference type="NCBI Taxonomy" id="417184"/>
    <lineage>
        <taxon>Eukaryota</taxon>
        <taxon>Fungi</taxon>
        <taxon>Fungi incertae sedis</taxon>
        <taxon>Zoopagomycota</taxon>
        <taxon>Kickxellomycotina</taxon>
        <taxon>Kickxellomycetes</taxon>
        <taxon>Kickxellales</taxon>
        <taxon>Kickxellaceae</taxon>
        <taxon>Mycoemilia</taxon>
    </lineage>
</organism>
<feature type="region of interest" description="Disordered" evidence="1">
    <location>
        <begin position="282"/>
        <end position="348"/>
    </location>
</feature>
<accession>A0A9W7ZYI6</accession>
<name>A0A9W7ZYI6_9FUNG</name>